<organism evidence="1 2">
    <name type="scientific">Streptomyces venezuelae</name>
    <dbReference type="NCBI Taxonomy" id="54571"/>
    <lineage>
        <taxon>Bacteria</taxon>
        <taxon>Bacillati</taxon>
        <taxon>Actinomycetota</taxon>
        <taxon>Actinomycetes</taxon>
        <taxon>Kitasatosporales</taxon>
        <taxon>Streptomycetaceae</taxon>
        <taxon>Streptomyces</taxon>
    </lineage>
</organism>
<evidence type="ECO:0000313" key="1">
    <source>
        <dbReference type="EMBL" id="QES35227.1"/>
    </source>
</evidence>
<dbReference type="AlphaFoldDB" id="A0A5P2BYD1"/>
<evidence type="ECO:0000313" key="2">
    <source>
        <dbReference type="Proteomes" id="UP000322927"/>
    </source>
</evidence>
<protein>
    <submittedName>
        <fullName evidence="1">Uncharacterized protein</fullName>
    </submittedName>
</protein>
<name>A0A5P2BYD1_STRVZ</name>
<reference evidence="1 2" key="1">
    <citation type="submission" date="2018-05" db="EMBL/GenBank/DDBJ databases">
        <title>Streptomyces venezuelae.</title>
        <authorList>
            <person name="Kim W."/>
            <person name="Lee N."/>
            <person name="Cho B.-K."/>
        </authorList>
    </citation>
    <scope>NUCLEOTIDE SEQUENCE [LARGE SCALE GENOMIC DNA]</scope>
    <source>
        <strain evidence="1 2">ATCC 14584</strain>
    </source>
</reference>
<dbReference type="EMBL" id="CP029192">
    <property type="protein sequence ID" value="QES35227.1"/>
    <property type="molecule type" value="Genomic_DNA"/>
</dbReference>
<accession>A0A5P2BYD1</accession>
<gene>
    <name evidence="1" type="ORF">DEJ48_19015</name>
</gene>
<dbReference type="PANTHER" id="PTHR34613:SF1">
    <property type="entry name" value="SLL6017 PROTEIN"/>
    <property type="match status" value="1"/>
</dbReference>
<dbReference type="Proteomes" id="UP000322927">
    <property type="component" value="Chromosome"/>
</dbReference>
<dbReference type="PANTHER" id="PTHR34613">
    <property type="entry name" value="SLL0800 PROTEIN"/>
    <property type="match status" value="1"/>
</dbReference>
<proteinExistence type="predicted"/>
<sequence>MITDRHEAERDVPLVAPRAREIWEELMMSTKYFFDHPFAVKEREEGREEARAEGRAEMVLEILEARELSVPPLVRERVSACTDMDQLKAWTHRAVRVTDAADLFDGDEA</sequence>